<organism evidence="1 2">
    <name type="scientific">Sphingomonas liriopis</name>
    <dbReference type="NCBI Taxonomy" id="2949094"/>
    <lineage>
        <taxon>Bacteria</taxon>
        <taxon>Pseudomonadati</taxon>
        <taxon>Pseudomonadota</taxon>
        <taxon>Alphaproteobacteria</taxon>
        <taxon>Sphingomonadales</taxon>
        <taxon>Sphingomonadaceae</taxon>
        <taxon>Sphingomonas</taxon>
    </lineage>
</organism>
<evidence type="ECO:0000313" key="1">
    <source>
        <dbReference type="EMBL" id="MCP3735190.1"/>
    </source>
</evidence>
<dbReference type="Proteomes" id="UP001139486">
    <property type="component" value="Unassembled WGS sequence"/>
</dbReference>
<dbReference type="AlphaFoldDB" id="A0A9X2KQP1"/>
<dbReference type="RefSeq" id="WP_254289204.1">
    <property type="nucleotide sequence ID" value="NZ_JAMLDY010000010.1"/>
</dbReference>
<reference evidence="1" key="1">
    <citation type="submission" date="2022-05" db="EMBL/GenBank/DDBJ databases">
        <title>Sphingomonas sp. strain RP10 Genome sequencing and assembly.</title>
        <authorList>
            <person name="Kim I."/>
        </authorList>
    </citation>
    <scope>NUCLEOTIDE SEQUENCE</scope>
    <source>
        <strain evidence="1">RP10</strain>
    </source>
</reference>
<comment type="caution">
    <text evidence="1">The sequence shown here is derived from an EMBL/GenBank/DDBJ whole genome shotgun (WGS) entry which is preliminary data.</text>
</comment>
<proteinExistence type="predicted"/>
<gene>
    <name evidence="1" type="ORF">M9979_09945</name>
</gene>
<evidence type="ECO:0000313" key="2">
    <source>
        <dbReference type="Proteomes" id="UP001139486"/>
    </source>
</evidence>
<name>A0A9X2KQP1_9SPHN</name>
<sequence length="110" mass="12162">MELLSLPDARLSLEFTEDEMPMVVSGLRLVARRFRKPMQVTSKQATTHRVLHVGGARFILMTEDGDPALLSTSAHGDAMLRAVVDTVRSVRTREKVRGASHAAPLREHAC</sequence>
<accession>A0A9X2KQP1</accession>
<keyword evidence="2" id="KW-1185">Reference proteome</keyword>
<dbReference type="EMBL" id="JAMLDY010000010">
    <property type="protein sequence ID" value="MCP3735190.1"/>
    <property type="molecule type" value="Genomic_DNA"/>
</dbReference>
<protein>
    <submittedName>
        <fullName evidence="1">Uncharacterized protein</fullName>
    </submittedName>
</protein>